<dbReference type="Pfam" id="PF00353">
    <property type="entry name" value="HemolysinCabind"/>
    <property type="match status" value="10"/>
</dbReference>
<dbReference type="Gene3D" id="2.150.10.10">
    <property type="entry name" value="Serralysin-like metalloprotease, C-terminal"/>
    <property type="match status" value="7"/>
</dbReference>
<gene>
    <name evidence="4" type="ORF">C7I84_09670</name>
</gene>
<dbReference type="PROSITE" id="PS00330">
    <property type="entry name" value="HEMOLYSIN_CALCIUM"/>
    <property type="match status" value="6"/>
</dbReference>
<evidence type="ECO:0000313" key="5">
    <source>
        <dbReference type="Proteomes" id="UP000241229"/>
    </source>
</evidence>
<organism evidence="4 5">
    <name type="scientific">Kumtagia ephedrae</name>
    <dbReference type="NCBI Taxonomy" id="2116701"/>
    <lineage>
        <taxon>Bacteria</taxon>
        <taxon>Pseudomonadati</taxon>
        <taxon>Pseudomonadota</taxon>
        <taxon>Alphaproteobacteria</taxon>
        <taxon>Hyphomicrobiales</taxon>
        <taxon>Phyllobacteriaceae</taxon>
        <taxon>Kumtagia</taxon>
    </lineage>
</organism>
<comment type="subcellular location">
    <subcellularLocation>
        <location evidence="1">Secreted</location>
    </subcellularLocation>
</comment>
<evidence type="ECO:0008006" key="6">
    <source>
        <dbReference type="Google" id="ProtNLM"/>
    </source>
</evidence>
<dbReference type="PRINTS" id="PR00313">
    <property type="entry name" value="CABNDNGRPT"/>
</dbReference>
<dbReference type="RefSeq" id="WP_106771962.1">
    <property type="nucleotide sequence ID" value="NZ_PXYK01000007.1"/>
</dbReference>
<sequence length="1228" mass="121781">MATFTGTDANETITPDLVSPTVATSGGSAPGAADDILSGGGGNDTLEGGGGDDQMFGEAGDDTMIWNSGDGTDLMEGGDGVDTTEANGGAAGEVFTITANGTRVRFDRLDPAPAALDIGTTENLVLNAGGGDDKISATGNLAALIKITVDGGSGNDTILGSNGADVLLGGIGNDFIDGQQGNDVAFLGTGDDVFQWDPGDGSDVVEGQAGFDRMLFNSSGANENIDIAANGGRVRFFRDVGNIVMDLNDVERLEHNALGGADTITVNDLSGTDVTQVAVNLAGVIGGTAGDAQIDTVAVNGTGAGDAIVVSGGATDAKIAGLQAVVSIATLEATDVVAVNGLGGDDGIDASAALHAVTLNGGVGNDTLKGGGGNDVLVGGADKDTLSGGIGSDQMLGEAGDDRMIWNSGDGTDLMEGGEGNDTAEVNGGAGAEEFTITANGARVRSDRLDPAPSSLDIGTTENLVLNAGGGDDFISTTGNLAALIRITIDGGAGNDTILGSNGIDLLLGGEGDDFLDGQQGNDVAFLGAGNDVFQWDPGDGNDTVEGQAGFDALLFNGSGANENFDIAANGGRVRFFRDIANIVMDLDDIEQIELNALAGTDNVVVNDLSGTDVDLVKISLAAAGGSVGDGAADKVTVNGTNGANAVVISGGSAKTTVSGLAATVEITRVESGDAIVVRALGGNDSVDASSHLRAVSIEGGTGNDTLKGGGGQDVLKGGDDNDTLVGGIGGDILLGEAGDDRMIWNDGDGSDVMEGGEGTDTAEVNGGAGAEIFTIAENIGRVLLQRTNPVPFALDVGTVENLVLDAGGGDDVISMSGALGALAKITVKGGAGDDTITAADGDDILDGGSGVDRLEGNAGNDTYFVDTQADVVIEIAGNGTADRVAARASYALAAGADIELLTTTSSTGTTAIDLTGNALKQEIIGNAGQNVLKDGVGAGDLLRGLSGNDTYLIYSADTVVVEGATQGSADRVAAGIDYKLGTGVHVEILTTSSSGGTAGIDLTGNALKQDITGNAGDNVLHDGGQGAADILRGLGGNDTYRIFNSGDVIVEAAAQGNADRVVAAVDYTLDAGVHVEIMTTNGSGGTSAIDLSGNELAQEIVGNAGDNRLEGKGGLDVLSGLGGKDTFVFATALGAGNVDIVTDFNVADDRFLLSDAIFTELNTGTLAAAAFRANTTGLAQDATDRIVYESDTGKLFYDEDGVGGVAGVHFATITAGLALTSADLSVA</sequence>
<proteinExistence type="predicted"/>
<dbReference type="Proteomes" id="UP000241229">
    <property type="component" value="Unassembled WGS sequence"/>
</dbReference>
<dbReference type="GO" id="GO:0005509">
    <property type="term" value="F:calcium ion binding"/>
    <property type="evidence" value="ECO:0007669"/>
    <property type="project" value="InterPro"/>
</dbReference>
<evidence type="ECO:0000313" key="4">
    <source>
        <dbReference type="EMBL" id="PSJ61854.1"/>
    </source>
</evidence>
<dbReference type="PANTHER" id="PTHR38340:SF1">
    <property type="entry name" value="S-LAYER PROTEIN"/>
    <property type="match status" value="1"/>
</dbReference>
<evidence type="ECO:0000256" key="2">
    <source>
        <dbReference type="ARBA" id="ARBA00022525"/>
    </source>
</evidence>
<comment type="caution">
    <text evidence="4">The sequence shown here is derived from an EMBL/GenBank/DDBJ whole genome shotgun (WGS) entry which is preliminary data.</text>
</comment>
<dbReference type="PANTHER" id="PTHR38340">
    <property type="entry name" value="S-LAYER PROTEIN"/>
    <property type="match status" value="1"/>
</dbReference>
<dbReference type="InterPro" id="IPR011049">
    <property type="entry name" value="Serralysin-like_metalloprot_C"/>
</dbReference>
<keyword evidence="5" id="KW-1185">Reference proteome</keyword>
<protein>
    <recommendedName>
        <fullName evidence="6">Calcium-binding protein</fullName>
    </recommendedName>
</protein>
<feature type="compositionally biased region" description="Gly residues" evidence="3">
    <location>
        <begin position="38"/>
        <end position="52"/>
    </location>
</feature>
<dbReference type="InterPro" id="IPR001343">
    <property type="entry name" value="Hemolysn_Ca-bd"/>
</dbReference>
<feature type="compositionally biased region" description="Polar residues" evidence="3">
    <location>
        <begin position="1"/>
        <end position="13"/>
    </location>
</feature>
<evidence type="ECO:0000256" key="3">
    <source>
        <dbReference type="SAM" id="MobiDB-lite"/>
    </source>
</evidence>
<evidence type="ECO:0000256" key="1">
    <source>
        <dbReference type="ARBA" id="ARBA00004613"/>
    </source>
</evidence>
<dbReference type="SUPFAM" id="SSF51120">
    <property type="entry name" value="beta-Roll"/>
    <property type="match status" value="7"/>
</dbReference>
<dbReference type="InterPro" id="IPR050557">
    <property type="entry name" value="RTX_toxin/Mannuronan_C5-epim"/>
</dbReference>
<dbReference type="InterPro" id="IPR018511">
    <property type="entry name" value="Hemolysin-typ_Ca-bd_CS"/>
</dbReference>
<dbReference type="OrthoDB" id="7315305at2"/>
<dbReference type="EMBL" id="PXYK01000007">
    <property type="protein sequence ID" value="PSJ61854.1"/>
    <property type="molecule type" value="Genomic_DNA"/>
</dbReference>
<name>A0A2P7SHA0_9HYPH</name>
<dbReference type="AlphaFoldDB" id="A0A2P7SHA0"/>
<accession>A0A2P7SHA0</accession>
<keyword evidence="2" id="KW-0964">Secreted</keyword>
<feature type="region of interest" description="Disordered" evidence="3">
    <location>
        <begin position="1"/>
        <end position="61"/>
    </location>
</feature>
<dbReference type="GO" id="GO:0005576">
    <property type="term" value="C:extracellular region"/>
    <property type="evidence" value="ECO:0007669"/>
    <property type="project" value="UniProtKB-SubCell"/>
</dbReference>
<reference evidence="4 5" key="1">
    <citation type="submission" date="2018-03" db="EMBL/GenBank/DDBJ databases">
        <title>The draft genome of Mesorhizobium sp. 6GN-30.</title>
        <authorList>
            <person name="Liu L."/>
            <person name="Li L."/>
            <person name="Wang T."/>
            <person name="Zhang X."/>
            <person name="Liang L."/>
        </authorList>
    </citation>
    <scope>NUCLEOTIDE SEQUENCE [LARGE SCALE GENOMIC DNA]</scope>
    <source>
        <strain evidence="4 5">6GN30</strain>
    </source>
</reference>